<dbReference type="InterPro" id="IPR029066">
    <property type="entry name" value="PLP-binding_barrel"/>
</dbReference>
<evidence type="ECO:0000256" key="1">
    <source>
        <dbReference type="ARBA" id="ARBA00022898"/>
    </source>
</evidence>
<dbReference type="InterPro" id="IPR001608">
    <property type="entry name" value="Ala_racemase_N"/>
</dbReference>
<dbReference type="NCBIfam" id="TIGR00044">
    <property type="entry name" value="YggS family pyridoxal phosphate-dependent enzyme"/>
    <property type="match status" value="1"/>
</dbReference>
<protein>
    <recommendedName>
        <fullName evidence="2">Pyridoxal phosphate homeostasis protein</fullName>
        <shortName evidence="2">PLP homeostasis protein</shortName>
    </recommendedName>
</protein>
<dbReference type="OrthoDB" id="9804072at2"/>
<comment type="function">
    <text evidence="2">Pyridoxal 5'-phosphate (PLP)-binding protein, which is involved in PLP homeostasis.</text>
</comment>
<organism evidence="6 7">
    <name type="scientific">Tangfeifania diversioriginum</name>
    <dbReference type="NCBI Taxonomy" id="1168035"/>
    <lineage>
        <taxon>Bacteria</taxon>
        <taxon>Pseudomonadati</taxon>
        <taxon>Bacteroidota</taxon>
        <taxon>Bacteroidia</taxon>
        <taxon>Marinilabiliales</taxon>
        <taxon>Prolixibacteraceae</taxon>
        <taxon>Tangfeifania</taxon>
    </lineage>
</organism>
<evidence type="ECO:0000313" key="6">
    <source>
        <dbReference type="EMBL" id="SHJ86895.1"/>
    </source>
</evidence>
<dbReference type="Proteomes" id="UP000184050">
    <property type="component" value="Unassembled WGS sequence"/>
</dbReference>
<dbReference type="RefSeq" id="WP_073172828.1">
    <property type="nucleotide sequence ID" value="NZ_FQZE01000036.1"/>
</dbReference>
<keyword evidence="1 2" id="KW-0663">Pyridoxal phosphate</keyword>
<dbReference type="Gene3D" id="3.20.20.10">
    <property type="entry name" value="Alanine racemase"/>
    <property type="match status" value="1"/>
</dbReference>
<comment type="similarity">
    <text evidence="2 4">Belongs to the pyridoxal phosphate-binding protein YggS/PROSC family.</text>
</comment>
<dbReference type="HAMAP" id="MF_02087">
    <property type="entry name" value="PLP_homeostasis"/>
    <property type="match status" value="1"/>
</dbReference>
<dbReference type="GO" id="GO:0030170">
    <property type="term" value="F:pyridoxal phosphate binding"/>
    <property type="evidence" value="ECO:0007669"/>
    <property type="project" value="UniProtKB-UniRule"/>
</dbReference>
<dbReference type="SUPFAM" id="SSF51419">
    <property type="entry name" value="PLP-binding barrel"/>
    <property type="match status" value="1"/>
</dbReference>
<dbReference type="EMBL" id="FQZE01000036">
    <property type="protein sequence ID" value="SHJ86895.1"/>
    <property type="molecule type" value="Genomic_DNA"/>
</dbReference>
<dbReference type="AlphaFoldDB" id="A0A1M6MTP4"/>
<dbReference type="STRING" id="1168035.SAMN05444280_1367"/>
<evidence type="ECO:0000256" key="3">
    <source>
        <dbReference type="PIRSR" id="PIRSR004848-1"/>
    </source>
</evidence>
<name>A0A1M6MTP4_9BACT</name>
<proteinExistence type="inferred from homology"/>
<dbReference type="Pfam" id="PF01168">
    <property type="entry name" value="Ala_racemase_N"/>
    <property type="match status" value="1"/>
</dbReference>
<evidence type="ECO:0000256" key="2">
    <source>
        <dbReference type="HAMAP-Rule" id="MF_02087"/>
    </source>
</evidence>
<dbReference type="CDD" id="cd00635">
    <property type="entry name" value="PLPDE_III_YBL036c_like"/>
    <property type="match status" value="1"/>
</dbReference>
<sequence>MDELALDAIRKNVTGILQNLPPEVMLVAAAKTRTAEEVKAAIQAGIQIVGYNYVQEAEHLRQTIDEPVKWHMIGHLQRNKVKKAVQLFDMIETIDSVRLAKEVNKQCTKLEKTMPVLIEINSGKESNKTGVLPENVMALIQQINNLSNLQILGLMTMGPRFGNPEDARPYFKTTKALFEQIKKLEIPRVEMRYLSMGMSNSYQIAIDEGANMVRIGTKLFGTRNP</sequence>
<keyword evidence="7" id="KW-1185">Reference proteome</keyword>
<reference evidence="6 7" key="1">
    <citation type="submission" date="2016-11" db="EMBL/GenBank/DDBJ databases">
        <authorList>
            <person name="Jaros S."/>
            <person name="Januszkiewicz K."/>
            <person name="Wedrychowicz H."/>
        </authorList>
    </citation>
    <scope>NUCLEOTIDE SEQUENCE [LARGE SCALE GENOMIC DNA]</scope>
    <source>
        <strain evidence="6 7">DSM 27063</strain>
    </source>
</reference>
<evidence type="ECO:0000313" key="7">
    <source>
        <dbReference type="Proteomes" id="UP000184050"/>
    </source>
</evidence>
<feature type="domain" description="Alanine racemase N-terminal" evidence="5">
    <location>
        <begin position="6"/>
        <end position="223"/>
    </location>
</feature>
<gene>
    <name evidence="6" type="ORF">SAMN05444280_1367</name>
</gene>
<dbReference type="PIRSF" id="PIRSF004848">
    <property type="entry name" value="YBL036c_PLPDEIII"/>
    <property type="match status" value="1"/>
</dbReference>
<feature type="modified residue" description="N6-(pyridoxal phosphate)lysine" evidence="2 3">
    <location>
        <position position="31"/>
    </location>
</feature>
<comment type="cofactor">
    <cofactor evidence="3">
        <name>pyridoxal 5'-phosphate</name>
        <dbReference type="ChEBI" id="CHEBI:597326"/>
    </cofactor>
</comment>
<dbReference type="PANTHER" id="PTHR10146:SF14">
    <property type="entry name" value="PYRIDOXAL PHOSPHATE HOMEOSTASIS PROTEIN"/>
    <property type="match status" value="1"/>
</dbReference>
<evidence type="ECO:0000259" key="5">
    <source>
        <dbReference type="Pfam" id="PF01168"/>
    </source>
</evidence>
<evidence type="ECO:0000256" key="4">
    <source>
        <dbReference type="RuleBase" id="RU004514"/>
    </source>
</evidence>
<accession>A0A1M6MTP4</accession>
<dbReference type="PANTHER" id="PTHR10146">
    <property type="entry name" value="PROLINE SYNTHETASE CO-TRANSCRIBED BACTERIAL HOMOLOG PROTEIN"/>
    <property type="match status" value="1"/>
</dbReference>
<dbReference type="InterPro" id="IPR011078">
    <property type="entry name" value="PyrdxlP_homeostasis"/>
</dbReference>
<dbReference type="FunFam" id="3.20.20.10:FF:000018">
    <property type="entry name" value="Pyridoxal phosphate homeostasis protein"/>
    <property type="match status" value="1"/>
</dbReference>